<feature type="transmembrane region" description="Helical" evidence="6">
    <location>
        <begin position="6"/>
        <end position="26"/>
    </location>
</feature>
<evidence type="ECO:0000256" key="1">
    <source>
        <dbReference type="ARBA" id="ARBA00004141"/>
    </source>
</evidence>
<evidence type="ECO:0000256" key="2">
    <source>
        <dbReference type="ARBA" id="ARBA00022692"/>
    </source>
</evidence>
<proteinExistence type="predicted"/>
<keyword evidence="4 6" id="KW-1133">Transmembrane helix</keyword>
<keyword evidence="8" id="KW-1185">Reference proteome</keyword>
<dbReference type="GO" id="GO:0061630">
    <property type="term" value="F:ubiquitin protein ligase activity"/>
    <property type="evidence" value="ECO:0007669"/>
    <property type="project" value="TreeGrafter"/>
</dbReference>
<dbReference type="GO" id="GO:0005789">
    <property type="term" value="C:endoplasmic reticulum membrane"/>
    <property type="evidence" value="ECO:0007669"/>
    <property type="project" value="TreeGrafter"/>
</dbReference>
<keyword evidence="3" id="KW-0479">Metal-binding</keyword>
<dbReference type="Ensembl" id="ENSACUT00000002072.1">
    <property type="protein sequence ID" value="ENSACUP00000001940.1"/>
    <property type="gene ID" value="ENSACUG00000001355.1"/>
</dbReference>
<dbReference type="OMA" id="TMFAFNE"/>
<organism evidence="7 8">
    <name type="scientific">Athene cunicularia</name>
    <name type="common">Burrowing owl</name>
    <name type="synonym">Speotyto cunicularia</name>
    <dbReference type="NCBI Taxonomy" id="194338"/>
    <lineage>
        <taxon>Eukaryota</taxon>
        <taxon>Metazoa</taxon>
        <taxon>Chordata</taxon>
        <taxon>Craniata</taxon>
        <taxon>Vertebrata</taxon>
        <taxon>Euteleostomi</taxon>
        <taxon>Archelosauria</taxon>
        <taxon>Archosauria</taxon>
        <taxon>Dinosauria</taxon>
        <taxon>Saurischia</taxon>
        <taxon>Theropoda</taxon>
        <taxon>Coelurosauria</taxon>
        <taxon>Aves</taxon>
        <taxon>Neognathae</taxon>
        <taxon>Neoaves</taxon>
        <taxon>Telluraves</taxon>
        <taxon>Strigiformes</taxon>
        <taxon>Strigidae</taxon>
        <taxon>Athene</taxon>
    </lineage>
</organism>
<name>A0A663LQS0_ATHCN</name>
<evidence type="ECO:0000256" key="5">
    <source>
        <dbReference type="ARBA" id="ARBA00023136"/>
    </source>
</evidence>
<keyword evidence="5 6" id="KW-0472">Membrane</keyword>
<comment type="subcellular location">
    <subcellularLocation>
        <location evidence="1">Membrane</location>
        <topology evidence="1">Multi-pass membrane protein</topology>
    </subcellularLocation>
</comment>
<dbReference type="PANTHER" id="PTHR13407">
    <property type="entry name" value="RNF121 PROTEIN"/>
    <property type="match status" value="1"/>
</dbReference>
<dbReference type="Gene3D" id="3.30.40.10">
    <property type="entry name" value="Zinc/RING finger domain, C3HC4 (zinc finger)"/>
    <property type="match status" value="1"/>
</dbReference>
<reference evidence="7" key="1">
    <citation type="submission" date="2025-08" db="UniProtKB">
        <authorList>
            <consortium name="Ensembl"/>
        </authorList>
    </citation>
    <scope>IDENTIFICATION</scope>
</reference>
<dbReference type="InterPro" id="IPR040176">
    <property type="entry name" value="RNF121/RNF175"/>
</dbReference>
<evidence type="ECO:0000256" key="6">
    <source>
        <dbReference type="SAM" id="Phobius"/>
    </source>
</evidence>
<evidence type="ECO:0000313" key="7">
    <source>
        <dbReference type="Ensembl" id="ENSACUP00000001940.1"/>
    </source>
</evidence>
<keyword evidence="2 6" id="KW-0812">Transmembrane</keyword>
<protein>
    <submittedName>
        <fullName evidence="7">Ring finger protein 175</fullName>
    </submittedName>
</protein>
<dbReference type="InterPro" id="IPR013083">
    <property type="entry name" value="Znf_RING/FYVE/PHD"/>
</dbReference>
<reference evidence="7" key="2">
    <citation type="submission" date="2025-09" db="UniProtKB">
        <authorList>
            <consortium name="Ensembl"/>
        </authorList>
    </citation>
    <scope>IDENTIFICATION</scope>
</reference>
<dbReference type="GO" id="GO:0036503">
    <property type="term" value="P:ERAD pathway"/>
    <property type="evidence" value="ECO:0007669"/>
    <property type="project" value="TreeGrafter"/>
</dbReference>
<feature type="transmembrane region" description="Helical" evidence="6">
    <location>
        <begin position="47"/>
        <end position="71"/>
    </location>
</feature>
<dbReference type="SUPFAM" id="SSF57850">
    <property type="entry name" value="RING/U-box"/>
    <property type="match status" value="1"/>
</dbReference>
<dbReference type="Proteomes" id="UP000472269">
    <property type="component" value="Unplaced"/>
</dbReference>
<accession>A0A663LQS0</accession>
<dbReference type="GO" id="GO:0000139">
    <property type="term" value="C:Golgi membrane"/>
    <property type="evidence" value="ECO:0007669"/>
    <property type="project" value="TreeGrafter"/>
</dbReference>
<dbReference type="GO" id="GO:0046872">
    <property type="term" value="F:metal ion binding"/>
    <property type="evidence" value="ECO:0007669"/>
    <property type="project" value="UniProtKB-KW"/>
</dbReference>
<evidence type="ECO:0000256" key="4">
    <source>
        <dbReference type="ARBA" id="ARBA00022989"/>
    </source>
</evidence>
<dbReference type="PANTHER" id="PTHR13407:SF2">
    <property type="entry name" value="RING FINGER PROTEIN 175"/>
    <property type="match status" value="1"/>
</dbReference>
<dbReference type="AlphaFoldDB" id="A0A663LQS0"/>
<evidence type="ECO:0000313" key="8">
    <source>
        <dbReference type="Proteomes" id="UP000472269"/>
    </source>
</evidence>
<sequence length="180" mass="20794">MSQFCQQLVTLLQMWVVLYFTTRLYCYITFRATCKPLSGRTSQYDPFFVGFALVGGFLVLFLKGNLLYYGVMGRDFAEMCSDFYNISGIPTTNLSNDICTVCRQKIFVDINEEEIVQNTYQLFCNHVFYESCICGWCTVGKNQNFPYCPEKVDLKRKLSENAHVLYGQLLNWLCIVQGIS</sequence>
<evidence type="ECO:0000256" key="3">
    <source>
        <dbReference type="ARBA" id="ARBA00022723"/>
    </source>
</evidence>